<dbReference type="EMBL" id="QWIT01000580">
    <property type="protein sequence ID" value="RMZ22306.1"/>
    <property type="molecule type" value="Genomic_DNA"/>
</dbReference>
<evidence type="ECO:0000313" key="3">
    <source>
        <dbReference type="Proteomes" id="UP000281677"/>
    </source>
</evidence>
<organism evidence="2 3">
    <name type="scientific">Hortaea werneckii</name>
    <name type="common">Black yeast</name>
    <name type="synonym">Cladosporium werneckii</name>
    <dbReference type="NCBI Taxonomy" id="91943"/>
    <lineage>
        <taxon>Eukaryota</taxon>
        <taxon>Fungi</taxon>
        <taxon>Dikarya</taxon>
        <taxon>Ascomycota</taxon>
        <taxon>Pezizomycotina</taxon>
        <taxon>Dothideomycetes</taxon>
        <taxon>Dothideomycetidae</taxon>
        <taxon>Mycosphaerellales</taxon>
        <taxon>Teratosphaeriaceae</taxon>
        <taxon>Hortaea</taxon>
    </lineage>
</organism>
<dbReference type="PROSITE" id="PS51257">
    <property type="entry name" value="PROKAR_LIPOPROTEIN"/>
    <property type="match status" value="1"/>
</dbReference>
<dbReference type="AlphaFoldDB" id="A0A3M7IAG5"/>
<evidence type="ECO:0008006" key="4">
    <source>
        <dbReference type="Google" id="ProtNLM"/>
    </source>
</evidence>
<feature type="signal peptide" evidence="1">
    <location>
        <begin position="1"/>
        <end position="18"/>
    </location>
</feature>
<evidence type="ECO:0000256" key="1">
    <source>
        <dbReference type="SAM" id="SignalP"/>
    </source>
</evidence>
<evidence type="ECO:0000313" key="2">
    <source>
        <dbReference type="EMBL" id="RMZ22306.1"/>
    </source>
</evidence>
<reference evidence="2 3" key="1">
    <citation type="journal article" date="2018" name="BMC Genomics">
        <title>Genomic evidence for intraspecific hybridization in a clonal and extremely halotolerant yeast.</title>
        <authorList>
            <person name="Gostincar C."/>
            <person name="Stajich J.E."/>
            <person name="Zupancic J."/>
            <person name="Zalar P."/>
            <person name="Gunde-Cimerman N."/>
        </authorList>
    </citation>
    <scope>NUCLEOTIDE SEQUENCE [LARGE SCALE GENOMIC DNA]</scope>
    <source>
        <strain evidence="2 3">EXF-120</strain>
    </source>
</reference>
<feature type="chain" id="PRO_5018269504" description="Ubiquitin 3 binding protein But2 C-terminal domain-containing protein" evidence="1">
    <location>
        <begin position="19"/>
        <end position="346"/>
    </location>
</feature>
<keyword evidence="1" id="KW-0732">Signal</keyword>
<dbReference type="OrthoDB" id="3836772at2759"/>
<name>A0A3M7IAG5_HORWE</name>
<accession>A0A3M7IAG5</accession>
<sequence length="346" mass="34692">MRQTTFVTLAAGATGAFASPIASSSASYACNPAHSYPNGASCVSTNGALSLVTPAPSSTGYACNPAHSYPNGASCVSTNGGLSLVTPAPSSTTGYACNPAHSYPNGASCVSTNGALSLVTPAPSSTGYACNPAHSYPNGASCVSTNGALSLVTPAPSSTGYACNPAHAYPNGASCVSTNGALSLVTPAPSGTTAPSAVASSATEAAVTSSASSGETKAEDLTWTVENLSRYCLEGESGCDYNFNLTASDDRPSQACTIIRLDVGDAATESWSNIPCTDGSDITVSWGYSAQFGDDNAFAVMTIVNNEEKAKAYFGVPNVNSQEVTASNPFGSGQYGDIGPEPVYLF</sequence>
<dbReference type="PANTHER" id="PTHR39602">
    <property type="entry name" value="ACW-9"/>
    <property type="match status" value="1"/>
</dbReference>
<gene>
    <name evidence="2" type="ORF">D0859_13675</name>
</gene>
<protein>
    <recommendedName>
        <fullName evidence="4">Ubiquitin 3 binding protein But2 C-terminal domain-containing protein</fullName>
    </recommendedName>
</protein>
<dbReference type="Proteomes" id="UP000281677">
    <property type="component" value="Unassembled WGS sequence"/>
</dbReference>
<comment type="caution">
    <text evidence="2">The sequence shown here is derived from an EMBL/GenBank/DDBJ whole genome shotgun (WGS) entry which is preliminary data.</text>
</comment>
<proteinExistence type="predicted"/>
<dbReference type="PANTHER" id="PTHR39602:SF2">
    <property type="entry name" value="ACW-9"/>
    <property type="match status" value="1"/>
</dbReference>